<dbReference type="STRING" id="13706.A0A1X2HVA1"/>
<feature type="region of interest" description="Disordered" evidence="1">
    <location>
        <begin position="349"/>
        <end position="368"/>
    </location>
</feature>
<keyword evidence="4" id="KW-1185">Reference proteome</keyword>
<gene>
    <name evidence="3" type="ORF">BCR43DRAFT_510470</name>
</gene>
<accession>A0A1X2HVA1</accession>
<dbReference type="Proteomes" id="UP000242180">
    <property type="component" value="Unassembled WGS sequence"/>
</dbReference>
<proteinExistence type="predicted"/>
<feature type="domain" description="Integrase zinc-binding" evidence="2">
    <location>
        <begin position="266"/>
        <end position="313"/>
    </location>
</feature>
<reference evidence="3 4" key="1">
    <citation type="submission" date="2016-07" db="EMBL/GenBank/DDBJ databases">
        <title>Pervasive Adenine N6-methylation of Active Genes in Fungi.</title>
        <authorList>
            <consortium name="DOE Joint Genome Institute"/>
            <person name="Mondo S.J."/>
            <person name="Dannebaum R.O."/>
            <person name="Kuo R.C."/>
            <person name="Labutti K."/>
            <person name="Haridas S."/>
            <person name="Kuo A."/>
            <person name="Salamov A."/>
            <person name="Ahrendt S.R."/>
            <person name="Lipzen A."/>
            <person name="Sullivan W."/>
            <person name="Andreopoulos W.B."/>
            <person name="Clum A."/>
            <person name="Lindquist E."/>
            <person name="Daum C."/>
            <person name="Ramamoorthy G.K."/>
            <person name="Gryganskyi A."/>
            <person name="Culley D."/>
            <person name="Magnuson J.K."/>
            <person name="James T.Y."/>
            <person name="O'Malley M.A."/>
            <person name="Stajich J.E."/>
            <person name="Spatafora J.W."/>
            <person name="Visel A."/>
            <person name="Grigoriev I.V."/>
        </authorList>
    </citation>
    <scope>NUCLEOTIDE SEQUENCE [LARGE SCALE GENOMIC DNA]</scope>
    <source>
        <strain evidence="3 4">NRRL 2496</strain>
    </source>
</reference>
<name>A0A1X2HVA1_SYNRA</name>
<protein>
    <recommendedName>
        <fullName evidence="2">Integrase zinc-binding domain-containing protein</fullName>
    </recommendedName>
</protein>
<organism evidence="3 4">
    <name type="scientific">Syncephalastrum racemosum</name>
    <name type="common">Filamentous fungus</name>
    <dbReference type="NCBI Taxonomy" id="13706"/>
    <lineage>
        <taxon>Eukaryota</taxon>
        <taxon>Fungi</taxon>
        <taxon>Fungi incertae sedis</taxon>
        <taxon>Mucoromycota</taxon>
        <taxon>Mucoromycotina</taxon>
        <taxon>Mucoromycetes</taxon>
        <taxon>Mucorales</taxon>
        <taxon>Syncephalastraceae</taxon>
        <taxon>Syncephalastrum</taxon>
    </lineage>
</organism>
<evidence type="ECO:0000313" key="4">
    <source>
        <dbReference type="Proteomes" id="UP000242180"/>
    </source>
</evidence>
<dbReference type="InterPro" id="IPR041588">
    <property type="entry name" value="Integrase_H2C2"/>
</dbReference>
<evidence type="ECO:0000256" key="1">
    <source>
        <dbReference type="SAM" id="MobiDB-lite"/>
    </source>
</evidence>
<evidence type="ECO:0000313" key="3">
    <source>
        <dbReference type="EMBL" id="ORZ03414.1"/>
    </source>
</evidence>
<dbReference type="EMBL" id="MCGN01000001">
    <property type="protein sequence ID" value="ORZ03414.1"/>
    <property type="molecule type" value="Genomic_DNA"/>
</dbReference>
<dbReference type="AlphaFoldDB" id="A0A1X2HVA1"/>
<dbReference type="InParanoid" id="A0A1X2HVA1"/>
<evidence type="ECO:0000259" key="2">
    <source>
        <dbReference type="Pfam" id="PF17921"/>
    </source>
</evidence>
<dbReference type="Pfam" id="PF17921">
    <property type="entry name" value="Integrase_H2C2"/>
    <property type="match status" value="1"/>
</dbReference>
<sequence length="368" mass="41648">MSQSHLIYQVSSSRPEMEKLCQEHAKENGFAISTCGSRRDSALYHAKNGGFCNNHELSYQGEDRYTYAANVLIQLTSLIRMVHSLGSMGSHASDESEATTTRRIAGILEESSLDICQTCRYNEVVLVLQTSTLNRAAFIERPSHSPSLALKQQCKNLRTSGAILGHLQVLSPAKHFDHDVAMDWIGMVGYIYLLADVQQVYFAKKIGILRLSKAPKDFIDFKETLNLLFAYHVWKHFILDTAVEAQSAMDIRQTREVRYALLLGADLVQEFHDGYGHAGKSTAYDLLRNRWRWPNMKMDIETWLSRCQECQLAAGVQPEVHHSPMHLPSVPAPFARWYLEFIGELPTTQRATDGSSSRRTMQQVTLLP</sequence>
<dbReference type="OrthoDB" id="2221506at2759"/>
<dbReference type="Gene3D" id="1.10.340.70">
    <property type="match status" value="1"/>
</dbReference>
<comment type="caution">
    <text evidence="3">The sequence shown here is derived from an EMBL/GenBank/DDBJ whole genome shotgun (WGS) entry which is preliminary data.</text>
</comment>